<dbReference type="EMBL" id="FUKJ01000221">
    <property type="protein sequence ID" value="SJM92873.1"/>
    <property type="molecule type" value="Genomic_DNA"/>
</dbReference>
<accession>A0A1R4H9H1</accession>
<dbReference type="InterPro" id="IPR007460">
    <property type="entry name" value="BrnT_toxin"/>
</dbReference>
<name>A0A1R4H9H1_9GAMM</name>
<dbReference type="AlphaFoldDB" id="A0A1R4H9H1"/>
<organism evidence="1 2">
    <name type="scientific">Crenothrix polyspora</name>
    <dbReference type="NCBI Taxonomy" id="360316"/>
    <lineage>
        <taxon>Bacteria</taxon>
        <taxon>Pseudomonadati</taxon>
        <taxon>Pseudomonadota</taxon>
        <taxon>Gammaproteobacteria</taxon>
        <taxon>Methylococcales</taxon>
        <taxon>Crenotrichaceae</taxon>
        <taxon>Crenothrix</taxon>
    </lineage>
</organism>
<evidence type="ECO:0000313" key="2">
    <source>
        <dbReference type="Proteomes" id="UP000195442"/>
    </source>
</evidence>
<dbReference type="Proteomes" id="UP000195442">
    <property type="component" value="Unassembled WGS sequence"/>
</dbReference>
<protein>
    <recommendedName>
        <fullName evidence="3">BrnT family toxin</fullName>
    </recommendedName>
</protein>
<dbReference type="InterPro" id="IPR038573">
    <property type="entry name" value="BrnT_sf"/>
</dbReference>
<gene>
    <name evidence="1" type="ORF">CRENPOLYSF2_2980007</name>
</gene>
<reference evidence="2" key="1">
    <citation type="submission" date="2017-02" db="EMBL/GenBank/DDBJ databases">
        <authorList>
            <person name="Daims H."/>
        </authorList>
    </citation>
    <scope>NUCLEOTIDE SEQUENCE [LARGE SCALE GENOMIC DNA]</scope>
</reference>
<sequence>MITYDENKRQANLNKHYLDFVGCETVFEDFTLTREDGRDAYGELRLQTLGIWNGVVVFVVHTPRGENDHIISIRKAQKHEQQIYWQHAPH</sequence>
<proteinExistence type="predicted"/>
<dbReference type="OrthoDB" id="9802417at2"/>
<dbReference type="Pfam" id="PF04365">
    <property type="entry name" value="BrnT_toxin"/>
    <property type="match status" value="1"/>
</dbReference>
<dbReference type="Gene3D" id="3.10.450.530">
    <property type="entry name" value="Ribonuclease toxin, BrnT, of type II toxin-antitoxin system"/>
    <property type="match status" value="1"/>
</dbReference>
<keyword evidence="2" id="KW-1185">Reference proteome</keyword>
<evidence type="ECO:0008006" key="3">
    <source>
        <dbReference type="Google" id="ProtNLM"/>
    </source>
</evidence>
<evidence type="ECO:0000313" key="1">
    <source>
        <dbReference type="EMBL" id="SJM92873.1"/>
    </source>
</evidence>